<dbReference type="GO" id="GO:0046961">
    <property type="term" value="F:proton-transporting ATPase activity, rotational mechanism"/>
    <property type="evidence" value="ECO:0007669"/>
    <property type="project" value="InterPro"/>
</dbReference>
<dbReference type="NCBIfam" id="TIGR00309">
    <property type="entry name" value="V_ATPase_subD"/>
    <property type="match status" value="1"/>
</dbReference>
<dbReference type="Pfam" id="PF01813">
    <property type="entry name" value="ATP-synt_D"/>
    <property type="match status" value="1"/>
</dbReference>
<reference evidence="5" key="1">
    <citation type="submission" date="2021-01" db="EMBL/GenBank/DDBJ databases">
        <authorList>
            <person name="Corre E."/>
            <person name="Pelletier E."/>
            <person name="Niang G."/>
            <person name="Scheremetjew M."/>
            <person name="Finn R."/>
            <person name="Kale V."/>
            <person name="Holt S."/>
            <person name="Cochrane G."/>
            <person name="Meng A."/>
            <person name="Brown T."/>
            <person name="Cohen L."/>
        </authorList>
    </citation>
    <scope>NUCLEOTIDE SEQUENCE</scope>
    <source>
        <strain evidence="5">CCMP722</strain>
    </source>
</reference>
<dbReference type="PANTHER" id="PTHR11671">
    <property type="entry name" value="V-TYPE ATP SYNTHASE SUBUNIT D"/>
    <property type="match status" value="1"/>
</dbReference>
<evidence type="ECO:0008006" key="6">
    <source>
        <dbReference type="Google" id="ProtNLM"/>
    </source>
</evidence>
<evidence type="ECO:0000256" key="1">
    <source>
        <dbReference type="ARBA" id="ARBA00005850"/>
    </source>
</evidence>
<dbReference type="Gene3D" id="1.10.287.3240">
    <property type="match status" value="1"/>
</dbReference>
<protein>
    <recommendedName>
        <fullName evidence="6">V-type proton ATPase subunit D</fullName>
    </recommendedName>
</protein>
<comment type="similarity">
    <text evidence="1">Belongs to the V-ATPase D subunit family.</text>
</comment>
<name>A0A7S0NA18_9CHLO</name>
<evidence type="ECO:0000256" key="4">
    <source>
        <dbReference type="SAM" id="MobiDB-lite"/>
    </source>
</evidence>
<keyword evidence="3" id="KW-0406">Ion transport</keyword>
<feature type="region of interest" description="Disordered" evidence="4">
    <location>
        <begin position="225"/>
        <end position="248"/>
    </location>
</feature>
<keyword evidence="2" id="KW-0813">Transport</keyword>
<dbReference type="FunFam" id="1.10.287.3240:FF:000003">
    <property type="entry name" value="V-type proton ATPase subunit D"/>
    <property type="match status" value="1"/>
</dbReference>
<evidence type="ECO:0000313" key="5">
    <source>
        <dbReference type="EMBL" id="CAD8663465.1"/>
    </source>
</evidence>
<proteinExistence type="inferred from homology"/>
<gene>
    <name evidence="5" type="ORF">POBO1169_LOCUS7514</name>
</gene>
<sequence length="248" mass="27305">MSQNRLIVAPTVTVLAMIKARLAGATKGHALLKKKADALTIKFRQILKKIVDAKSKMGKSLKTSAFALTEAKYAAGDQVKHTIFDNVEKAQVKVKASTDNVAGVKLPRFEYLNDNTESKMDMTGLGKGGQQIQSCRQSYLQAVELLVDLASLQTSFLALDTAIKTTNRRVNALENVVKPKLENTISYIKGELDELEREEFFRLKKVQAKKKRDMEAKEAEAALQAKGSAASYESPSLLAAPQDEDLLF</sequence>
<evidence type="ECO:0000256" key="3">
    <source>
        <dbReference type="ARBA" id="ARBA00023065"/>
    </source>
</evidence>
<accession>A0A7S0NA18</accession>
<dbReference type="EMBL" id="HBFA01014466">
    <property type="protein sequence ID" value="CAD8663465.1"/>
    <property type="molecule type" value="Transcribed_RNA"/>
</dbReference>
<organism evidence="5">
    <name type="scientific">Pyramimonas obovata</name>
    <dbReference type="NCBI Taxonomy" id="1411642"/>
    <lineage>
        <taxon>Eukaryota</taxon>
        <taxon>Viridiplantae</taxon>
        <taxon>Chlorophyta</taxon>
        <taxon>Pyramimonadophyceae</taxon>
        <taxon>Pyramimonadales</taxon>
        <taxon>Pyramimonadaceae</taxon>
        <taxon>Pyramimonas</taxon>
        <taxon>Pyramimonas incertae sedis</taxon>
    </lineage>
</organism>
<dbReference type="AlphaFoldDB" id="A0A7S0NA18"/>
<evidence type="ECO:0000256" key="2">
    <source>
        <dbReference type="ARBA" id="ARBA00022448"/>
    </source>
</evidence>
<dbReference type="InterPro" id="IPR002699">
    <property type="entry name" value="V_ATPase_D"/>
</dbReference>